<organism evidence="15 16">
    <name type="scientific">Tectimicrobiota bacterium</name>
    <dbReference type="NCBI Taxonomy" id="2528274"/>
    <lineage>
        <taxon>Bacteria</taxon>
        <taxon>Pseudomonadati</taxon>
        <taxon>Nitrospinota/Tectimicrobiota group</taxon>
        <taxon>Candidatus Tectimicrobiota</taxon>
    </lineage>
</organism>
<accession>A0A932I094</accession>
<dbReference type="InterPro" id="IPR023030">
    <property type="entry name" value="Bifunc_HldE"/>
</dbReference>
<keyword evidence="9 12" id="KW-0511">Multifunctional enzyme</keyword>
<comment type="catalytic activity">
    <reaction evidence="12">
        <text>D-glycero-beta-D-manno-heptose 7-phosphate + ATP = D-glycero-beta-D-manno-heptose 1,7-bisphosphate + ADP + H(+)</text>
        <dbReference type="Rhea" id="RHEA:27473"/>
        <dbReference type="ChEBI" id="CHEBI:15378"/>
        <dbReference type="ChEBI" id="CHEBI:30616"/>
        <dbReference type="ChEBI" id="CHEBI:60204"/>
        <dbReference type="ChEBI" id="CHEBI:60208"/>
        <dbReference type="ChEBI" id="CHEBI:456216"/>
        <dbReference type="EC" id="2.7.1.167"/>
    </reaction>
</comment>
<dbReference type="GO" id="GO:0005524">
    <property type="term" value="F:ATP binding"/>
    <property type="evidence" value="ECO:0007669"/>
    <property type="project" value="UniProtKB-UniRule"/>
</dbReference>
<dbReference type="HAMAP" id="MF_01603">
    <property type="entry name" value="HldE"/>
    <property type="match status" value="1"/>
</dbReference>
<keyword evidence="6 12" id="KW-0547">Nucleotide-binding</keyword>
<comment type="function">
    <text evidence="1 12">Catalyzes the phosphorylation of D-glycero-D-manno-heptose 7-phosphate at the C-1 position to selectively form D-glycero-beta-D-manno-heptose-1,7-bisphosphate.</text>
</comment>
<comment type="pathway">
    <text evidence="3">Bacterial outer membrane biogenesis; LPS core biosynthesis.</text>
</comment>
<dbReference type="GO" id="GO:0033785">
    <property type="term" value="F:heptose 7-phosphate kinase activity"/>
    <property type="evidence" value="ECO:0007669"/>
    <property type="project" value="UniProtKB-UniRule"/>
</dbReference>
<dbReference type="GO" id="GO:0016773">
    <property type="term" value="F:phosphotransferase activity, alcohol group as acceptor"/>
    <property type="evidence" value="ECO:0007669"/>
    <property type="project" value="InterPro"/>
</dbReference>
<dbReference type="CDD" id="cd01172">
    <property type="entry name" value="RfaE_like"/>
    <property type="match status" value="1"/>
</dbReference>
<evidence type="ECO:0000259" key="13">
    <source>
        <dbReference type="Pfam" id="PF00294"/>
    </source>
</evidence>
<comment type="function">
    <text evidence="2 12">Catalyzes the ADP transfer from ATP to D-glycero-beta-D-manno-heptose 1-phosphate, yielding ADP-D-glycero-beta-D-manno-heptose.</text>
</comment>
<evidence type="ECO:0000256" key="3">
    <source>
        <dbReference type="ARBA" id="ARBA00004713"/>
    </source>
</evidence>
<dbReference type="PANTHER" id="PTHR46969:SF1">
    <property type="entry name" value="BIFUNCTIONAL PROTEIN HLDE"/>
    <property type="match status" value="1"/>
</dbReference>
<evidence type="ECO:0000313" key="15">
    <source>
        <dbReference type="EMBL" id="MBI3128999.1"/>
    </source>
</evidence>
<name>A0A932I094_UNCTE</name>
<comment type="pathway">
    <text evidence="12">Nucleotide-sugar biosynthesis; ADP-L-glycero-beta-D-manno-heptose biosynthesis; ADP-L-glycero-beta-D-manno-heptose from D-glycero-beta-D-manno-heptose 7-phosphate: step 3/4.</text>
</comment>
<dbReference type="Proteomes" id="UP000782312">
    <property type="component" value="Unassembled WGS sequence"/>
</dbReference>
<feature type="region of interest" description="Cytidylyltransferase" evidence="12">
    <location>
        <begin position="354"/>
        <end position="492"/>
    </location>
</feature>
<dbReference type="InterPro" id="IPR011914">
    <property type="entry name" value="RfaE_dom_II"/>
</dbReference>
<comment type="caution">
    <text evidence="15">The sequence shown here is derived from an EMBL/GenBank/DDBJ whole genome shotgun (WGS) entry which is preliminary data.</text>
</comment>
<reference evidence="15" key="1">
    <citation type="submission" date="2020-07" db="EMBL/GenBank/DDBJ databases">
        <title>Huge and variable diversity of episymbiotic CPR bacteria and DPANN archaea in groundwater ecosystems.</title>
        <authorList>
            <person name="He C.Y."/>
            <person name="Keren R."/>
            <person name="Whittaker M."/>
            <person name="Farag I.F."/>
            <person name="Doudna J."/>
            <person name="Cate J.H.D."/>
            <person name="Banfield J.F."/>
        </authorList>
    </citation>
    <scope>NUCLEOTIDE SEQUENCE</scope>
    <source>
        <strain evidence="15">NC_groundwater_763_Ag_S-0.2um_68_21</strain>
    </source>
</reference>
<dbReference type="EC" id="2.7.7.70" evidence="12"/>
<comment type="subunit">
    <text evidence="12">Homodimer.</text>
</comment>
<evidence type="ECO:0000256" key="10">
    <source>
        <dbReference type="ARBA" id="ARBA00023277"/>
    </source>
</evidence>
<dbReference type="InterPro" id="IPR011913">
    <property type="entry name" value="RfaE_dom_I"/>
</dbReference>
<evidence type="ECO:0000256" key="2">
    <source>
        <dbReference type="ARBA" id="ARBA00003753"/>
    </source>
</evidence>
<keyword evidence="4 12" id="KW-0808">Transferase</keyword>
<dbReference type="GO" id="GO:0005829">
    <property type="term" value="C:cytosol"/>
    <property type="evidence" value="ECO:0007669"/>
    <property type="project" value="TreeGrafter"/>
</dbReference>
<dbReference type="SUPFAM" id="SSF52374">
    <property type="entry name" value="Nucleotidylyl transferase"/>
    <property type="match status" value="1"/>
</dbReference>
<evidence type="ECO:0000256" key="8">
    <source>
        <dbReference type="ARBA" id="ARBA00022840"/>
    </source>
</evidence>
<evidence type="ECO:0000313" key="16">
    <source>
        <dbReference type="Proteomes" id="UP000782312"/>
    </source>
</evidence>
<dbReference type="Gene3D" id="3.40.50.620">
    <property type="entry name" value="HUPs"/>
    <property type="match status" value="1"/>
</dbReference>
<dbReference type="Pfam" id="PF01467">
    <property type="entry name" value="CTP_transf_like"/>
    <property type="match status" value="1"/>
</dbReference>
<comment type="similarity">
    <text evidence="12">In the C-terminal section; belongs to the cytidylyltransferase family.</text>
</comment>
<dbReference type="GO" id="GO:0033786">
    <property type="term" value="F:heptose-1-phosphate adenylyltransferase activity"/>
    <property type="evidence" value="ECO:0007669"/>
    <property type="project" value="UniProtKB-UniRule"/>
</dbReference>
<dbReference type="EC" id="2.7.1.167" evidence="12"/>
<dbReference type="InterPro" id="IPR011611">
    <property type="entry name" value="PfkB_dom"/>
</dbReference>
<dbReference type="NCBIfam" id="TIGR02199">
    <property type="entry name" value="rfaE_dom_II"/>
    <property type="match status" value="1"/>
</dbReference>
<evidence type="ECO:0000259" key="14">
    <source>
        <dbReference type="Pfam" id="PF01467"/>
    </source>
</evidence>
<dbReference type="PROSITE" id="PS00583">
    <property type="entry name" value="PFKB_KINASES_1"/>
    <property type="match status" value="1"/>
</dbReference>
<evidence type="ECO:0000256" key="5">
    <source>
        <dbReference type="ARBA" id="ARBA00022695"/>
    </source>
</evidence>
<dbReference type="Pfam" id="PF00294">
    <property type="entry name" value="PfkB"/>
    <property type="match status" value="1"/>
</dbReference>
<evidence type="ECO:0000256" key="11">
    <source>
        <dbReference type="ARBA" id="ARBA00047428"/>
    </source>
</evidence>
<dbReference type="NCBIfam" id="TIGR00125">
    <property type="entry name" value="cyt_tran_rel"/>
    <property type="match status" value="1"/>
</dbReference>
<evidence type="ECO:0000256" key="6">
    <source>
        <dbReference type="ARBA" id="ARBA00022741"/>
    </source>
</evidence>
<keyword evidence="7 12" id="KW-0418">Kinase</keyword>
<comment type="pathway">
    <text evidence="12">Nucleotide-sugar biosynthesis; ADP-L-glycero-beta-D-manno-heptose biosynthesis; ADP-L-glycero-beta-D-manno-heptose from D-glycero-beta-D-manno-heptose 7-phosphate: step 1/4.</text>
</comment>
<proteinExistence type="inferred from homology"/>
<dbReference type="Gene3D" id="3.40.1190.20">
    <property type="match status" value="1"/>
</dbReference>
<evidence type="ECO:0000256" key="4">
    <source>
        <dbReference type="ARBA" id="ARBA00022679"/>
    </source>
</evidence>
<dbReference type="NCBIfam" id="TIGR02198">
    <property type="entry name" value="rfaE_dom_I"/>
    <property type="match status" value="1"/>
</dbReference>
<feature type="binding site" evidence="12">
    <location>
        <begin position="203"/>
        <end position="206"/>
    </location>
    <ligand>
        <name>ATP</name>
        <dbReference type="ChEBI" id="CHEBI:30616"/>
    </ligand>
</feature>
<keyword evidence="10 12" id="KW-0119">Carbohydrate metabolism</keyword>
<gene>
    <name evidence="15" type="primary">rfaE1</name>
    <name evidence="12" type="synonym">hldE</name>
    <name evidence="15" type="ORF">HYZ11_15440</name>
</gene>
<comment type="similarity">
    <text evidence="12">In the N-terminal section; belongs to the carbohydrate kinase PfkB family.</text>
</comment>
<evidence type="ECO:0000256" key="9">
    <source>
        <dbReference type="ARBA" id="ARBA00023268"/>
    </source>
</evidence>
<dbReference type="AlphaFoldDB" id="A0A932I094"/>
<feature type="active site" evidence="12">
    <location>
        <position position="273"/>
    </location>
</feature>
<protein>
    <recommendedName>
        <fullName evidence="12">Bifunctional protein HldE</fullName>
    </recommendedName>
    <domain>
        <recommendedName>
            <fullName evidence="12">D-beta-D-heptose 7-phosphate kinase</fullName>
            <ecNumber evidence="12">2.7.1.167</ecNumber>
        </recommendedName>
        <alternativeName>
            <fullName evidence="12">D-beta-D-heptose 7-phosphotransferase</fullName>
        </alternativeName>
        <alternativeName>
            <fullName evidence="12">D-glycero-beta-D-manno-heptose-7-phosphate kinase</fullName>
        </alternativeName>
    </domain>
    <domain>
        <recommendedName>
            <fullName evidence="12">D-beta-D-heptose 1-phosphate adenylyltransferase</fullName>
            <ecNumber evidence="12">2.7.7.70</ecNumber>
        </recommendedName>
        <alternativeName>
            <fullName evidence="12">D-glycero-beta-D-manno-heptose 1-phosphate adenylyltransferase</fullName>
        </alternativeName>
    </domain>
</protein>
<comment type="catalytic activity">
    <reaction evidence="11 12">
        <text>D-glycero-beta-D-manno-heptose 1-phosphate + ATP + H(+) = ADP-D-glycero-beta-D-manno-heptose + diphosphate</text>
        <dbReference type="Rhea" id="RHEA:27465"/>
        <dbReference type="ChEBI" id="CHEBI:15378"/>
        <dbReference type="ChEBI" id="CHEBI:30616"/>
        <dbReference type="ChEBI" id="CHEBI:33019"/>
        <dbReference type="ChEBI" id="CHEBI:59967"/>
        <dbReference type="ChEBI" id="CHEBI:61593"/>
        <dbReference type="EC" id="2.7.7.70"/>
    </reaction>
</comment>
<dbReference type="PANTHER" id="PTHR46969">
    <property type="entry name" value="BIFUNCTIONAL PROTEIN HLDE"/>
    <property type="match status" value="1"/>
</dbReference>
<dbReference type="InterPro" id="IPR004821">
    <property type="entry name" value="Cyt_trans-like"/>
</dbReference>
<sequence>MTSTLSRLLGKTPPRLLVAGDLMLDRYVWGDVDRISPEAPVQVLRWRAENEALGGAANVAHNLAALGCEVRLLGSVGEDAEGDRLLALAGEAGIDTRFVRRAAGRPTISKTRLLARSQHVLRVDKEADAPPPPAAEEALLGALPGALEGVQGVLCSDYLKGVLSPPLAQALLARARSMKIPAVVDPKGRDYAKYRGARALTPNLAEVALASGLPVDTEDNLEKAARKLLAETQAELILVTRGAAGMTLFGREGRIAHEAARALEVYDVTGAGDTAAALFGLALIGGASPAEAAHLANLGAGIAVGKVGTAVVTPAELESALDGKREGAGEKVLSLADLQRRLNRERAMGRKIVFTNGCFDLIHVGHIQYLQQARRLGDLLVIGLNDDGSVRRLKGPGRPLIGGRQRAELLGALACVDFVVFFAEDTPLKLIEAVRPDILVKGGDYGPDQVVGKDAVESYGGRVEVLPYVEGFSTTQIVETIVERYAPAKETR</sequence>
<evidence type="ECO:0000256" key="12">
    <source>
        <dbReference type="HAMAP-Rule" id="MF_01603"/>
    </source>
</evidence>
<dbReference type="InterPro" id="IPR014729">
    <property type="entry name" value="Rossmann-like_a/b/a_fold"/>
</dbReference>
<feature type="region of interest" description="Ribokinase" evidence="12">
    <location>
        <begin position="1"/>
        <end position="327"/>
    </location>
</feature>
<dbReference type="InterPro" id="IPR029056">
    <property type="entry name" value="Ribokinase-like"/>
</dbReference>
<keyword evidence="8 12" id="KW-0067">ATP-binding</keyword>
<dbReference type="InterPro" id="IPR002173">
    <property type="entry name" value="Carboh/pur_kinase_PfkB_CS"/>
</dbReference>
<dbReference type="EMBL" id="JACPUR010000037">
    <property type="protein sequence ID" value="MBI3128999.1"/>
    <property type="molecule type" value="Genomic_DNA"/>
</dbReference>
<feature type="domain" description="Carbohydrate kinase PfkB" evidence="13">
    <location>
        <begin position="17"/>
        <end position="313"/>
    </location>
</feature>
<evidence type="ECO:0000256" key="1">
    <source>
        <dbReference type="ARBA" id="ARBA00002319"/>
    </source>
</evidence>
<feature type="domain" description="Cytidyltransferase-like" evidence="14">
    <location>
        <begin position="354"/>
        <end position="449"/>
    </location>
</feature>
<keyword evidence="5 12" id="KW-0548">Nucleotidyltransferase</keyword>
<dbReference type="SUPFAM" id="SSF53613">
    <property type="entry name" value="Ribokinase-like"/>
    <property type="match status" value="1"/>
</dbReference>
<evidence type="ECO:0000256" key="7">
    <source>
        <dbReference type="ARBA" id="ARBA00022777"/>
    </source>
</evidence>